<feature type="transmembrane region" description="Helical" evidence="1">
    <location>
        <begin position="5"/>
        <end position="25"/>
    </location>
</feature>
<keyword evidence="1" id="KW-1133">Transmembrane helix</keyword>
<evidence type="ECO:0000313" key="2">
    <source>
        <dbReference type="EMBL" id="GAA5519513.1"/>
    </source>
</evidence>
<keyword evidence="1" id="KW-0472">Membrane</keyword>
<gene>
    <name evidence="2" type="ORF">Lsed01_01963</name>
</gene>
<name>A0ABP9WJW1_9MICO</name>
<proteinExistence type="predicted"/>
<evidence type="ECO:0000256" key="1">
    <source>
        <dbReference type="SAM" id="Phobius"/>
    </source>
</evidence>
<dbReference type="EMBL" id="BAABRR010000010">
    <property type="protein sequence ID" value="GAA5519513.1"/>
    <property type="molecule type" value="Genomic_DNA"/>
</dbReference>
<dbReference type="Proteomes" id="UP001426770">
    <property type="component" value="Unassembled WGS sequence"/>
</dbReference>
<keyword evidence="1" id="KW-0812">Transmembrane</keyword>
<accession>A0ABP9WJW1</accession>
<comment type="caution">
    <text evidence="2">The sequence shown here is derived from an EMBL/GenBank/DDBJ whole genome shotgun (WGS) entry which is preliminary data.</text>
</comment>
<feature type="transmembrane region" description="Helical" evidence="1">
    <location>
        <begin position="31"/>
        <end position="48"/>
    </location>
</feature>
<dbReference type="RefSeq" id="WP_286214190.1">
    <property type="nucleotide sequence ID" value="NZ_AP027736.1"/>
</dbReference>
<keyword evidence="3" id="KW-1185">Reference proteome</keyword>
<evidence type="ECO:0000313" key="3">
    <source>
        <dbReference type="Proteomes" id="UP001426770"/>
    </source>
</evidence>
<organism evidence="2 3">
    <name type="scientific">Demequina sediminis</name>
    <dbReference type="NCBI Taxonomy" id="1930058"/>
    <lineage>
        <taxon>Bacteria</taxon>
        <taxon>Bacillati</taxon>
        <taxon>Actinomycetota</taxon>
        <taxon>Actinomycetes</taxon>
        <taxon>Micrococcales</taxon>
        <taxon>Demequinaceae</taxon>
        <taxon>Demequina</taxon>
    </lineage>
</organism>
<reference evidence="2 3" key="1">
    <citation type="submission" date="2024-02" db="EMBL/GenBank/DDBJ databases">
        <title>Lysinimicrobium sediminis NBRC 112286.</title>
        <authorList>
            <person name="Ichikawa N."/>
            <person name="Katano-Makiyama Y."/>
            <person name="Hidaka K."/>
        </authorList>
    </citation>
    <scope>NUCLEOTIDE SEQUENCE [LARGE SCALE GENOMIC DNA]</scope>
    <source>
        <strain evidence="2 3">NBRC 112286</strain>
    </source>
</reference>
<protein>
    <submittedName>
        <fullName evidence="2">Uncharacterized protein</fullName>
    </submittedName>
</protein>
<sequence>MHRWALWGIVLGALVVWAGLVSLLAESVPTWVWWLLFWVPLLALPGTVRRFVGPDAERTSPGREPGSSQIAVISWRPRAIEVVKAIREEQESPSATILLEAMRRAESLTVFSGLSRDSARDVAAVLEARGATVAIEDAES</sequence>